<reference evidence="1" key="1">
    <citation type="journal article" date="2021" name="Proc. Natl. Acad. Sci. U.S.A.">
        <title>A Catalog of Tens of Thousands of Viruses from Human Metagenomes Reveals Hidden Associations with Chronic Diseases.</title>
        <authorList>
            <person name="Tisza M.J."/>
            <person name="Buck C.B."/>
        </authorList>
    </citation>
    <scope>NUCLEOTIDE SEQUENCE</scope>
    <source>
        <strain evidence="1">CtYA416</strain>
    </source>
</reference>
<name>A0A8S5UTP6_9CAUD</name>
<protein>
    <submittedName>
        <fullName evidence="1">Uncharacterized protein</fullName>
    </submittedName>
</protein>
<accession>A0A8S5UTP6</accession>
<organism evidence="1">
    <name type="scientific">Myoviridae sp. ctYA416</name>
    <dbReference type="NCBI Taxonomy" id="2825125"/>
    <lineage>
        <taxon>Viruses</taxon>
        <taxon>Duplodnaviria</taxon>
        <taxon>Heunggongvirae</taxon>
        <taxon>Uroviricota</taxon>
        <taxon>Caudoviricetes</taxon>
    </lineage>
</organism>
<sequence>MSKKVKCPFCNKRDFKEKIISHIDKDHEDMIPENYDAARILYDTTHKTYGKCVVCGAPTDWNPKTEKYSRLCDKPSCKESLRNKFKKNMIKVYGKTTLLDDIDHQERMLANRSISGVYTYSDGTKFTYTGSYELNAIRFMDEVLECNSKDIIMPGPTIEYKDRNGGTRKWITDIYYIPYNLIIEVKDGGKNPNTRTMTVYRDKQIDKEKSIIKLGRYNYLRLTDNDFGQLMEIMAILKYEEINPDIKNDNVVIRINESTDETEEVKSSQDHSNDVDYVMLHKRLKDLKIYFNKSKEEDESICEFMGVAGVGAPPQGINTGVMMTQYTPHPNSFTGEKDGFGYVGDDKKSAKSNANDDNDRVQIVDRHKDMQDTFYAIYRYKDEPKKKKGSDTLYEYVTGRKLLTTDQIEYDDDFEEVNLYPRDNEGLYDTVQSIKDSIKKNYIGEPYDYMPLYDLLDINMARVKLEGMDPNDIIMEDMDGYFFYNTKSNVRSRSYKSILEMDQKPYGKSKDDIGKEERESENKDVVDANSSGMYKVLDDKYDSQESLEDDWSEYQNLPGEAKRASDDMSIRIFGKTNSDRYKELKSKYLNTDIPYEDLSLTEALSIADIERAKDYGIILHNKEFEIEFMRNWSLYSGIYCILPCDTYEELKEQKLNFDSMDESLRRSSDNKLLEVFGCTNETMYNFLESTFVDDAMDYDYSFPLVEYTKETSSYSNYLDTPFYDLAEIETFRVNKPFGEYDKEREEEATNWFKKIKSGKFDRLEWIEKVRKLATLNHILPSDEKRQELLEYGWNPYLEFNSINRARALDRFKKSMLILERSALFKLGSRKIEFDEEGNLLIKKVLTDKNYQELYNQVHRLGETYYKTNNVEGLKSACALMWHITLRVDDDIKFKRYDEYNKKELNDIRARCLNDFTRYHKKILLQDKTFNFINYYESSPINKDNTVIHKSTIKHTIELMKQVIKL</sequence>
<evidence type="ECO:0000313" key="1">
    <source>
        <dbReference type="EMBL" id="DAF97855.1"/>
    </source>
</evidence>
<proteinExistence type="predicted"/>
<dbReference type="EMBL" id="BK016136">
    <property type="protein sequence ID" value="DAF97855.1"/>
    <property type="molecule type" value="Genomic_DNA"/>
</dbReference>